<evidence type="ECO:0000256" key="1">
    <source>
        <dbReference type="ARBA" id="ARBA00004141"/>
    </source>
</evidence>
<gene>
    <name evidence="7" type="ORF">Bccel_4487</name>
</gene>
<accession>A0A0L6JTT9</accession>
<dbReference type="RefSeq" id="WP_036944430.1">
    <property type="nucleotide sequence ID" value="NZ_JQKC01000028.1"/>
</dbReference>
<organism evidence="7 8">
    <name type="scientific">Pseudobacteroides cellulosolvens ATCC 35603 = DSM 2933</name>
    <dbReference type="NCBI Taxonomy" id="398512"/>
    <lineage>
        <taxon>Bacteria</taxon>
        <taxon>Bacillati</taxon>
        <taxon>Bacillota</taxon>
        <taxon>Clostridia</taxon>
        <taxon>Eubacteriales</taxon>
        <taxon>Oscillospiraceae</taxon>
        <taxon>Pseudobacteroides</taxon>
    </lineage>
</organism>
<dbReference type="GO" id="GO:0005886">
    <property type="term" value="C:plasma membrane"/>
    <property type="evidence" value="ECO:0007669"/>
    <property type="project" value="TreeGrafter"/>
</dbReference>
<keyword evidence="8" id="KW-1185">Reference proteome</keyword>
<keyword evidence="2 6" id="KW-0812">Transmembrane</keyword>
<feature type="transmembrane region" description="Helical" evidence="6">
    <location>
        <begin position="62"/>
        <end position="91"/>
    </location>
</feature>
<evidence type="ECO:0000256" key="4">
    <source>
        <dbReference type="ARBA" id="ARBA00023136"/>
    </source>
</evidence>
<name>A0A0L6JTT9_9FIRM</name>
<dbReference type="AlphaFoldDB" id="A0A0L6JTT9"/>
<dbReference type="Proteomes" id="UP000036923">
    <property type="component" value="Unassembled WGS sequence"/>
</dbReference>
<dbReference type="PANTHER" id="PTHR30520">
    <property type="entry name" value="FORMATE TRANSPORTER-RELATED"/>
    <property type="match status" value="1"/>
</dbReference>
<dbReference type="InterPro" id="IPR000292">
    <property type="entry name" value="For/NO2_transpt"/>
</dbReference>
<dbReference type="GO" id="GO:0015499">
    <property type="term" value="F:formate transmembrane transporter activity"/>
    <property type="evidence" value="ECO:0007669"/>
    <property type="project" value="TreeGrafter"/>
</dbReference>
<dbReference type="STRING" id="398512.Bccel_4487"/>
<evidence type="ECO:0000313" key="8">
    <source>
        <dbReference type="Proteomes" id="UP000036923"/>
    </source>
</evidence>
<dbReference type="Gene3D" id="1.20.1080.10">
    <property type="entry name" value="Glycerol uptake facilitator protein"/>
    <property type="match status" value="1"/>
</dbReference>
<keyword evidence="4 6" id="KW-0472">Membrane</keyword>
<evidence type="ECO:0000256" key="3">
    <source>
        <dbReference type="ARBA" id="ARBA00022989"/>
    </source>
</evidence>
<dbReference type="PATRIC" id="fig|398512.5.peg.4699"/>
<feature type="transmembrane region" description="Helical" evidence="6">
    <location>
        <begin position="185"/>
        <end position="203"/>
    </location>
</feature>
<comment type="similarity">
    <text evidence="5">Belongs to the FNT transporter (TC 1.A.16) family.</text>
</comment>
<dbReference type="Pfam" id="PF01226">
    <property type="entry name" value="Form_Nir_trans"/>
    <property type="match status" value="1"/>
</dbReference>
<protein>
    <submittedName>
        <fullName evidence="7">Formate/nitrite transporter</fullName>
    </submittedName>
</protein>
<dbReference type="eggNOG" id="COG2116">
    <property type="taxonomic scope" value="Bacteria"/>
</dbReference>
<sequence length="279" mass="29612">MSNFLSPDQITKYTEEVGIKKTSTGIFNSFMLAFMGGMFIALASVGSIIATCTIQNFSLAALISGIVFSTGLMMVVIAGGALFTGNVLIIISVLQKKVSTISMFINLGISFIGNLVGALFTVVIIHFSGALEGANGSILAKLITKTAHKVEYPFSKAFLLGILCNILVCLAVWMMSSAKDTSGKVLACFFPITLFILSGYEHIVANMYYIPAGILACMNADYVKMSGVSGDIVSHITINGLVDNFIPVLLGNFVGGIIIGVAYSTIYTVNNIKLPGIRK</sequence>
<feature type="transmembrane region" description="Helical" evidence="6">
    <location>
        <begin position="103"/>
        <end position="127"/>
    </location>
</feature>
<feature type="transmembrane region" description="Helical" evidence="6">
    <location>
        <begin position="154"/>
        <end position="173"/>
    </location>
</feature>
<dbReference type="EMBL" id="LGTC01000001">
    <property type="protein sequence ID" value="KNY29213.1"/>
    <property type="molecule type" value="Genomic_DNA"/>
</dbReference>
<proteinExistence type="inferred from homology"/>
<evidence type="ECO:0000313" key="7">
    <source>
        <dbReference type="EMBL" id="KNY29213.1"/>
    </source>
</evidence>
<feature type="transmembrane region" description="Helical" evidence="6">
    <location>
        <begin position="245"/>
        <end position="269"/>
    </location>
</feature>
<evidence type="ECO:0000256" key="5">
    <source>
        <dbReference type="ARBA" id="ARBA00049660"/>
    </source>
</evidence>
<dbReference type="InterPro" id="IPR023271">
    <property type="entry name" value="Aquaporin-like"/>
</dbReference>
<reference evidence="8" key="1">
    <citation type="submission" date="2015-07" db="EMBL/GenBank/DDBJ databases">
        <title>Near-Complete Genome Sequence of the Cellulolytic Bacterium Bacteroides (Pseudobacteroides) cellulosolvens ATCC 35603.</title>
        <authorList>
            <person name="Dassa B."/>
            <person name="Utturkar S.M."/>
            <person name="Klingeman D.M."/>
            <person name="Hurt R.A."/>
            <person name="Keller M."/>
            <person name="Xu J."/>
            <person name="Reddy Y.H.K."/>
            <person name="Borovok I."/>
            <person name="Grinberg I.R."/>
            <person name="Lamed R."/>
            <person name="Zhivin O."/>
            <person name="Bayer E.A."/>
            <person name="Brown S.D."/>
        </authorList>
    </citation>
    <scope>NUCLEOTIDE SEQUENCE [LARGE SCALE GENOMIC DNA]</scope>
    <source>
        <strain evidence="8">DSM 2933</strain>
    </source>
</reference>
<comment type="caution">
    <text evidence="7">The sequence shown here is derived from an EMBL/GenBank/DDBJ whole genome shotgun (WGS) entry which is preliminary data.</text>
</comment>
<dbReference type="InterPro" id="IPR024002">
    <property type="entry name" value="For/NO2_transpt_CS"/>
</dbReference>
<comment type="subcellular location">
    <subcellularLocation>
        <location evidence="1">Membrane</location>
        <topology evidence="1">Multi-pass membrane protein</topology>
    </subcellularLocation>
</comment>
<evidence type="ECO:0000256" key="2">
    <source>
        <dbReference type="ARBA" id="ARBA00022692"/>
    </source>
</evidence>
<dbReference type="PROSITE" id="PS01006">
    <property type="entry name" value="FORMATE_NITRITE_TP_2"/>
    <property type="match status" value="1"/>
</dbReference>
<evidence type="ECO:0000256" key="6">
    <source>
        <dbReference type="SAM" id="Phobius"/>
    </source>
</evidence>
<dbReference type="PANTHER" id="PTHR30520:SF6">
    <property type="entry name" value="FORMATE_NITRATE FAMILY TRANSPORTER (EUROFUNG)"/>
    <property type="match status" value="1"/>
</dbReference>
<keyword evidence="3 6" id="KW-1133">Transmembrane helix</keyword>
<feature type="transmembrane region" description="Helical" evidence="6">
    <location>
        <begin position="30"/>
        <end position="50"/>
    </location>
</feature>
<dbReference type="OrthoDB" id="9786493at2"/>